<dbReference type="EMBL" id="JAAXPI010000157">
    <property type="protein sequence ID" value="NKZ09293.1"/>
    <property type="molecule type" value="Genomic_DNA"/>
</dbReference>
<evidence type="ECO:0000313" key="2">
    <source>
        <dbReference type="Proteomes" id="UP000579250"/>
    </source>
</evidence>
<comment type="caution">
    <text evidence="1">The sequence shown here is derived from an EMBL/GenBank/DDBJ whole genome shotgun (WGS) entry which is preliminary data.</text>
</comment>
<dbReference type="Proteomes" id="UP000579250">
    <property type="component" value="Unassembled WGS sequence"/>
</dbReference>
<gene>
    <name evidence="1" type="ORF">HGB48_36995</name>
</gene>
<accession>A0A846ZF06</accession>
<organism evidence="1 2">
    <name type="scientific">Actinomadura latina</name>
    <dbReference type="NCBI Taxonomy" id="163603"/>
    <lineage>
        <taxon>Bacteria</taxon>
        <taxon>Bacillati</taxon>
        <taxon>Actinomycetota</taxon>
        <taxon>Actinomycetes</taxon>
        <taxon>Streptosporangiales</taxon>
        <taxon>Thermomonosporaceae</taxon>
        <taxon>Actinomadura</taxon>
    </lineage>
</organism>
<name>A0A846ZF06_9ACTN</name>
<evidence type="ECO:0000313" key="1">
    <source>
        <dbReference type="EMBL" id="NKZ09293.1"/>
    </source>
</evidence>
<keyword evidence="2" id="KW-1185">Reference proteome</keyword>
<reference evidence="1 2" key="1">
    <citation type="submission" date="2020-04" db="EMBL/GenBank/DDBJ databases">
        <title>MicrobeNet Type strains.</title>
        <authorList>
            <person name="Nicholson A.C."/>
        </authorList>
    </citation>
    <scope>NUCLEOTIDE SEQUENCE [LARGE SCALE GENOMIC DNA]</scope>
    <source>
        <strain evidence="1 2">ATCC BAA-277</strain>
    </source>
</reference>
<sequence length="70" mass="7906">MNDGILLLFLRQIFPEWSVTREDGTWRAGRRVLISASSADDLMDALALVVPDAAERVRFFLVDAQETARL</sequence>
<dbReference type="RefSeq" id="WP_067641610.1">
    <property type="nucleotide sequence ID" value="NZ_JAAXPI010000157.1"/>
</dbReference>
<dbReference type="AlphaFoldDB" id="A0A846ZF06"/>
<protein>
    <submittedName>
        <fullName evidence="1">Uncharacterized protein</fullName>
    </submittedName>
</protein>
<proteinExistence type="predicted"/>